<comment type="caution">
    <text evidence="2">The sequence shown here is derived from an EMBL/GenBank/DDBJ whole genome shotgun (WGS) entry which is preliminary data.</text>
</comment>
<dbReference type="InterPro" id="IPR006047">
    <property type="entry name" value="GH13_cat_dom"/>
</dbReference>
<dbReference type="SMART" id="SM00642">
    <property type="entry name" value="Aamy"/>
    <property type="match status" value="1"/>
</dbReference>
<dbReference type="SUPFAM" id="SSF51445">
    <property type="entry name" value="(Trans)glycosidases"/>
    <property type="match status" value="1"/>
</dbReference>
<dbReference type="PANTHER" id="PTHR10357:SF228">
    <property type="entry name" value="PUTATIVE-RELATED"/>
    <property type="match status" value="1"/>
</dbReference>
<evidence type="ECO:0000313" key="2">
    <source>
        <dbReference type="EMBL" id="MEL0607651.1"/>
    </source>
</evidence>
<accession>A0ABU9FN74</accession>
<reference evidence="2 3" key="1">
    <citation type="submission" date="2024-02" db="EMBL/GenBank/DDBJ databases">
        <title>Bacteria isolated from the canopy kelp, Nereocystis luetkeana.</title>
        <authorList>
            <person name="Pfister C.A."/>
            <person name="Younker I.T."/>
            <person name="Light S.H."/>
        </authorList>
    </citation>
    <scope>NUCLEOTIDE SEQUENCE [LARGE SCALE GENOMIC DNA]</scope>
    <source>
        <strain evidence="2 3">TI.1.15</strain>
    </source>
</reference>
<organism evidence="2 3">
    <name type="scientific">Vibrio echinoideorum</name>
    <dbReference type="NCBI Taxonomy" id="2100116"/>
    <lineage>
        <taxon>Bacteria</taxon>
        <taxon>Pseudomonadati</taxon>
        <taxon>Pseudomonadota</taxon>
        <taxon>Gammaproteobacteria</taxon>
        <taxon>Vibrionales</taxon>
        <taxon>Vibrionaceae</taxon>
        <taxon>Vibrio</taxon>
    </lineage>
</organism>
<dbReference type="GO" id="GO:0016787">
    <property type="term" value="F:hydrolase activity"/>
    <property type="evidence" value="ECO:0007669"/>
    <property type="project" value="UniProtKB-KW"/>
</dbReference>
<dbReference type="SUPFAM" id="SSF51011">
    <property type="entry name" value="Glycosyl hydrolase domain"/>
    <property type="match status" value="1"/>
</dbReference>
<name>A0ABU9FN74_9VIBR</name>
<evidence type="ECO:0000259" key="1">
    <source>
        <dbReference type="SMART" id="SM00642"/>
    </source>
</evidence>
<dbReference type="EMBL" id="JBANDX010000002">
    <property type="protein sequence ID" value="MEL0607651.1"/>
    <property type="molecule type" value="Genomic_DNA"/>
</dbReference>
<dbReference type="InterPro" id="IPR017853">
    <property type="entry name" value="GH"/>
</dbReference>
<dbReference type="Pfam" id="PF00128">
    <property type="entry name" value="Alpha-amylase"/>
    <property type="match status" value="2"/>
</dbReference>
<evidence type="ECO:0000313" key="3">
    <source>
        <dbReference type="Proteomes" id="UP001377160"/>
    </source>
</evidence>
<keyword evidence="3" id="KW-1185">Reference proteome</keyword>
<feature type="domain" description="Glycosyl hydrolase family 13 catalytic" evidence="1">
    <location>
        <begin position="65"/>
        <end position="450"/>
    </location>
</feature>
<dbReference type="Proteomes" id="UP001377160">
    <property type="component" value="Unassembled WGS sequence"/>
</dbReference>
<protein>
    <submittedName>
        <fullName evidence="2">Alpha-amylase family glycosyl hydrolase</fullName>
    </submittedName>
</protein>
<proteinExistence type="predicted"/>
<dbReference type="InterPro" id="IPR013780">
    <property type="entry name" value="Glyco_hydro_b"/>
</dbReference>
<gene>
    <name evidence="2" type="ORF">V8Z71_04975</name>
</gene>
<sequence>MVNNGLNHNNKDHNVKFSLSNTALAITAILLAGCQSAPESVQTPTTAYQCQSDNIAVVNDLRIYQVMVESFVDGDNSIGHGTGYGTSHHNGDIQGIIDSLDYIESLGMNGIWLTPIFNSEPIENQDHWADRLDATGYFATDYFSIDPRFGTLEEAKQLVEEAHARGLYVFFDGVFGHHKKNVMPSPTGKIPQGEDNPVSYPESLDFYKEVAEYWIKELKIDGWRLDQAYQVPKEAWSQIRETVDTASSQVEYVNKEGKTVNPLGYMVAEIWAGENRIIETGYGSNEAPALCSAFDFPMRYRLTETFAVNEAGIGGKDGEWLAEGMSLHSLYPDHAKPNLMIGNHDLVRFGDLLQRGDIASPQDKEYWQRYKAAFSFQAAYTGPITTYYGDEIGDQLEGFANKVWTDDCAVDGLCDDHVARTSGKVENITAQLNSDEKDLKQYVTNLMKLRQVHPALSQGKRTNLMANDVAYVDHKAFESDAVIYAVNVTNKEQTIKLTKEKAGSLADLTDIESKQSILAIDGHYSIILNPFEARFLSITQPSKKGPIAAIMATGSEVGQGFMAKCNNSTVKDEGPISSPLYVVGNFADSGWKHVTKREFEYKGENTYQVVTTEKPGSYRMQYASKAWSPQFTADGLNLKLGQLNSLTKGGYGQDTAITIRNPGQYVWSLQFDEAGQPLKIMASKCAE</sequence>
<dbReference type="Gene3D" id="3.20.20.80">
    <property type="entry name" value="Glycosidases"/>
    <property type="match status" value="2"/>
</dbReference>
<dbReference type="Gene3D" id="2.60.40.1180">
    <property type="entry name" value="Golgi alpha-mannosidase II"/>
    <property type="match status" value="1"/>
</dbReference>
<keyword evidence="2" id="KW-0378">Hydrolase</keyword>
<dbReference type="PANTHER" id="PTHR10357">
    <property type="entry name" value="ALPHA-AMYLASE FAMILY MEMBER"/>
    <property type="match status" value="1"/>
</dbReference>
<dbReference type="RefSeq" id="WP_341634476.1">
    <property type="nucleotide sequence ID" value="NZ_JBANDX010000002.1"/>
</dbReference>